<evidence type="ECO:0000256" key="3">
    <source>
        <dbReference type="SAM" id="MobiDB-lite"/>
    </source>
</evidence>
<protein>
    <recommendedName>
        <fullName evidence="8">RNA helicase</fullName>
    </recommendedName>
</protein>
<dbReference type="CDD" id="cd17917">
    <property type="entry name" value="DEXHc_RHA-like"/>
    <property type="match status" value="1"/>
</dbReference>
<feature type="region of interest" description="Disordered" evidence="3">
    <location>
        <begin position="268"/>
        <end position="313"/>
    </location>
</feature>
<dbReference type="InterPro" id="IPR011545">
    <property type="entry name" value="DEAD/DEAH_box_helicase_dom"/>
</dbReference>
<dbReference type="OrthoDB" id="28053at2759"/>
<dbReference type="Pfam" id="PF00271">
    <property type="entry name" value="Helicase_C"/>
    <property type="match status" value="1"/>
</dbReference>
<dbReference type="PANTHER" id="PTHR18934:SF203">
    <property type="entry name" value="ATP-DEPENDENT RNA HELICASE A"/>
    <property type="match status" value="1"/>
</dbReference>
<evidence type="ECO:0000256" key="2">
    <source>
        <dbReference type="ARBA" id="ARBA00022840"/>
    </source>
</evidence>
<evidence type="ECO:0000259" key="5">
    <source>
        <dbReference type="PROSITE" id="PS51194"/>
    </source>
</evidence>
<keyword evidence="1" id="KW-0547">Nucleotide-binding</keyword>
<dbReference type="Pfam" id="PF00270">
    <property type="entry name" value="DEAD"/>
    <property type="match status" value="1"/>
</dbReference>
<dbReference type="Gene3D" id="3.40.50.300">
    <property type="entry name" value="P-loop containing nucleotide triphosphate hydrolases"/>
    <property type="match status" value="2"/>
</dbReference>
<dbReference type="PROSITE" id="PS51192">
    <property type="entry name" value="HELICASE_ATP_BIND_1"/>
    <property type="match status" value="1"/>
</dbReference>
<dbReference type="PROSITE" id="PS51194">
    <property type="entry name" value="HELICASE_CTER"/>
    <property type="match status" value="1"/>
</dbReference>
<feature type="compositionally biased region" description="Polar residues" evidence="3">
    <location>
        <begin position="294"/>
        <end position="306"/>
    </location>
</feature>
<accession>A0A507FMX0</accession>
<sequence>MQMSRVLRRLSSISTAQLHLHLHQQQHAARPLTLLQHFSYATRSNKRRTKPFQFVKDLGNDPVEDAVPTTPNAPTTHRTSKSGSKHKNTAPADNAPPSPPPRVYPKSSSYFPAFISQPGSAFLDYYISRFATPTPVELAEHPTSLPRHLRPRIPEKSYKWNCRFSLPQHTVIVGEKSVTIEAISVTAAAKFRAEARTRSKELFCAHLLAHTDASIIAEFIDFSTPLRKKIATELEAPVSIAIPESLAQQAESLFKHFNATNAFRIPNSSYSRNNGMNDDADEIRHGRKKGHPNQAVSLSSSQTGQKLKTKTDPRSLVIPQELERAKDLPMYSYYANIIAAIDNNAVTVLSASTGAGKTTQLPQFILAHYKAQKESVWNKGGNSRSSVGNNLPPAPNVIVTQPRRIAAISVAQRVAKERGELIGRDSAIGYMVRFQTVLPRSDPEDGHVVFCTSGILLRMLQDNPNLDQVTHIILDEVHERDLNTDLLLIIVRSLVSRRPDLKVILMSATADTSLFVKYFSKTLPIEPTPNTSLARFQKPSSSVVIRPRPQDPPPIISVPGRIFPVKEFYLEDVMRIVNTLRRFETLPVAAKRYVDRELDFQPRFGVDSFSNLSNSAMSSIEYHPVDIFEALLAYITRSCEPGAILVFLPGWQEISSLLARLKDDTYRVGFRDSQKVKIYALHSSVSSAGQEEVFERPPEGVRKIILATNIAETSVTINDVVYVVDSAKIRINTYDPSARISSLRCVTASQSNLRQRSGRAGRCQPGEYYSLISKKHRESLPYSIPPELLRIDLQSTALKVKALNIAPYAAQVLALAPQPPAVESVNKALHDLNMLGALSSVGSGSKWNRVEVLTTLGKALSNFPMDPWLAKMVIQACAFRALDPVLSAASMIEGGGRIYAIHPDRREEARLHLVQKFLCGRKEAFGSDLMMMVVAYGDWKGVGIGGGGRGGGEREKRDFAERNFLNHSALVNVDRSKEQTMSVLKDLGILGGIKGSEANENVGNAHLVRAIIAGSLFPNVAEMREKNAYATPFDGKLKLTGSTVNAYASYQLAKNFDRNPSIQMPVASSEAKPSAAQDDDDDVDDTEVIVPGSTFQPPVLPPRFLSYQEKQMVDGAVWMRTTTVADPLGLILFGSFGDDESRFKWIQDKDATGQPRWIALLGGWMRVEFADEQSKRVVAQTRLWMARYLEWAVARKVMVRGDSEFEEQAMSLVQLVSKLVQQGRE</sequence>
<dbReference type="InterPro" id="IPR027417">
    <property type="entry name" value="P-loop_NTPase"/>
</dbReference>
<comment type="caution">
    <text evidence="6">The sequence shown here is derived from an EMBL/GenBank/DDBJ whole genome shotgun (WGS) entry which is preliminary data.</text>
</comment>
<feature type="domain" description="Helicase C-terminal" evidence="5">
    <location>
        <begin position="630"/>
        <end position="804"/>
    </location>
</feature>
<dbReference type="SUPFAM" id="SSF52540">
    <property type="entry name" value="P-loop containing nucleoside triphosphate hydrolases"/>
    <property type="match status" value="1"/>
</dbReference>
<dbReference type="InterPro" id="IPR007502">
    <property type="entry name" value="Helicase-assoc_dom"/>
</dbReference>
<evidence type="ECO:0000259" key="4">
    <source>
        <dbReference type="PROSITE" id="PS51192"/>
    </source>
</evidence>
<feature type="region of interest" description="Disordered" evidence="3">
    <location>
        <begin position="1065"/>
        <end position="1093"/>
    </location>
</feature>
<dbReference type="GO" id="GO:0004386">
    <property type="term" value="F:helicase activity"/>
    <property type="evidence" value="ECO:0007669"/>
    <property type="project" value="TreeGrafter"/>
</dbReference>
<dbReference type="PANTHER" id="PTHR18934">
    <property type="entry name" value="ATP-DEPENDENT RNA HELICASE"/>
    <property type="match status" value="1"/>
</dbReference>
<feature type="compositionally biased region" description="Pro residues" evidence="3">
    <location>
        <begin position="94"/>
        <end position="103"/>
    </location>
</feature>
<dbReference type="AlphaFoldDB" id="A0A507FMX0"/>
<dbReference type="SMART" id="SM00847">
    <property type="entry name" value="HA2"/>
    <property type="match status" value="1"/>
</dbReference>
<dbReference type="Gene3D" id="1.20.120.1080">
    <property type="match status" value="1"/>
</dbReference>
<dbReference type="GO" id="GO:0005524">
    <property type="term" value="F:ATP binding"/>
    <property type="evidence" value="ECO:0007669"/>
    <property type="project" value="UniProtKB-KW"/>
</dbReference>
<organism evidence="6 7">
    <name type="scientific">Chytriomyces confervae</name>
    <dbReference type="NCBI Taxonomy" id="246404"/>
    <lineage>
        <taxon>Eukaryota</taxon>
        <taxon>Fungi</taxon>
        <taxon>Fungi incertae sedis</taxon>
        <taxon>Chytridiomycota</taxon>
        <taxon>Chytridiomycota incertae sedis</taxon>
        <taxon>Chytridiomycetes</taxon>
        <taxon>Chytridiales</taxon>
        <taxon>Chytriomycetaceae</taxon>
        <taxon>Chytriomyces</taxon>
    </lineage>
</organism>
<keyword evidence="7" id="KW-1185">Reference proteome</keyword>
<dbReference type="InterPro" id="IPR001650">
    <property type="entry name" value="Helicase_C-like"/>
</dbReference>
<reference evidence="6 7" key="1">
    <citation type="journal article" date="2019" name="Sci. Rep.">
        <title>Comparative genomics of chytrid fungi reveal insights into the obligate biotrophic and pathogenic lifestyle of Synchytrium endobioticum.</title>
        <authorList>
            <person name="van de Vossenberg B.T.L.H."/>
            <person name="Warris S."/>
            <person name="Nguyen H.D.T."/>
            <person name="van Gent-Pelzer M.P.E."/>
            <person name="Joly D.L."/>
            <person name="van de Geest H.C."/>
            <person name="Bonants P.J.M."/>
            <person name="Smith D.S."/>
            <person name="Levesque C.A."/>
            <person name="van der Lee T.A.J."/>
        </authorList>
    </citation>
    <scope>NUCLEOTIDE SEQUENCE [LARGE SCALE GENOMIC DNA]</scope>
    <source>
        <strain evidence="6 7">CBS 675.73</strain>
    </source>
</reference>
<feature type="region of interest" description="Disordered" evidence="3">
    <location>
        <begin position="56"/>
        <end position="103"/>
    </location>
</feature>
<evidence type="ECO:0000256" key="1">
    <source>
        <dbReference type="ARBA" id="ARBA00022741"/>
    </source>
</evidence>
<evidence type="ECO:0008006" key="8">
    <source>
        <dbReference type="Google" id="ProtNLM"/>
    </source>
</evidence>
<dbReference type="InterPro" id="IPR014001">
    <property type="entry name" value="Helicase_ATP-bd"/>
</dbReference>
<evidence type="ECO:0000313" key="6">
    <source>
        <dbReference type="EMBL" id="TPX76656.1"/>
    </source>
</evidence>
<dbReference type="Proteomes" id="UP000320333">
    <property type="component" value="Unassembled WGS sequence"/>
</dbReference>
<dbReference type="CDD" id="cd18791">
    <property type="entry name" value="SF2_C_RHA"/>
    <property type="match status" value="1"/>
</dbReference>
<name>A0A507FMX0_9FUNG</name>
<keyword evidence="2" id="KW-0067">ATP-binding</keyword>
<feature type="domain" description="Helicase ATP-binding" evidence="4">
    <location>
        <begin position="338"/>
        <end position="528"/>
    </location>
</feature>
<feature type="compositionally biased region" description="Basic residues" evidence="3">
    <location>
        <begin position="78"/>
        <end position="88"/>
    </location>
</feature>
<dbReference type="STRING" id="246404.A0A507FMX0"/>
<proteinExistence type="predicted"/>
<dbReference type="SMART" id="SM00487">
    <property type="entry name" value="DEXDc"/>
    <property type="match status" value="1"/>
</dbReference>
<dbReference type="EMBL" id="QEAP01000040">
    <property type="protein sequence ID" value="TPX76656.1"/>
    <property type="molecule type" value="Genomic_DNA"/>
</dbReference>
<dbReference type="SMART" id="SM00490">
    <property type="entry name" value="HELICc"/>
    <property type="match status" value="1"/>
</dbReference>
<gene>
    <name evidence="6" type="ORF">CcCBS67573_g02060</name>
</gene>
<evidence type="ECO:0000313" key="7">
    <source>
        <dbReference type="Proteomes" id="UP000320333"/>
    </source>
</evidence>
<dbReference type="GO" id="GO:0003723">
    <property type="term" value="F:RNA binding"/>
    <property type="evidence" value="ECO:0007669"/>
    <property type="project" value="TreeGrafter"/>
</dbReference>
<feature type="compositionally biased region" description="Acidic residues" evidence="3">
    <location>
        <begin position="1077"/>
        <end position="1087"/>
    </location>
</feature>